<keyword evidence="1" id="KW-0051">Antiviral defense</keyword>
<evidence type="ECO:0000259" key="2">
    <source>
        <dbReference type="Pfam" id="PF03787"/>
    </source>
</evidence>
<dbReference type="OrthoDB" id="42644at2157"/>
<dbReference type="EMBL" id="JFZT01000021">
    <property type="protein sequence ID" value="EZQ10606.1"/>
    <property type="molecule type" value="Genomic_DNA"/>
</dbReference>
<name>A0A031LS36_9CREN</name>
<dbReference type="STRING" id="1160895.CM19_04070"/>
<evidence type="ECO:0000256" key="1">
    <source>
        <dbReference type="ARBA" id="ARBA00023118"/>
    </source>
</evidence>
<sequence length="280" mass="32006">MKAQLSFTPRNSTTYGKLKAEIEVVSDYLHVGMEKGIPRVDSEKINNARKKIDNVLKDFINDRLSPGEVDQFFQPEVNWFSSENGTYFIPGNSVKGAVRSRIELSTPGSCYISTDRRTQNVSSRYISIFKPDKRIGSDNFLKEYFVNGRSICPVCNVFGNSGLASRVIFTDFKLVSGKVGIIPYNNERYEVVLKGSKFTGEILFKGLKDEEVGMVLFGMKAFDNAGKISFKEMLFGRFKFMDRKFGRVRFSIQSAVQINPLEDLKRFLEKYHPKEVNENW</sequence>
<protein>
    <recommendedName>
        <fullName evidence="2">CRISPR type III-associated protein domain-containing protein</fullName>
    </recommendedName>
</protein>
<proteinExistence type="predicted"/>
<evidence type="ECO:0000313" key="3">
    <source>
        <dbReference type="EMBL" id="EZQ10606.1"/>
    </source>
</evidence>
<comment type="caution">
    <text evidence="3">The sequence shown here is derived from an EMBL/GenBank/DDBJ whole genome shotgun (WGS) entry which is preliminary data.</text>
</comment>
<dbReference type="InterPro" id="IPR005537">
    <property type="entry name" value="RAMP_III_fam"/>
</dbReference>
<evidence type="ECO:0000313" key="4">
    <source>
        <dbReference type="Proteomes" id="UP000024332"/>
    </source>
</evidence>
<reference evidence="3 4" key="1">
    <citation type="submission" date="2014-03" db="EMBL/GenBank/DDBJ databases">
        <title>Draft genome sequence of the novel thermoacidophilic archaea Acidianus copahuensis ALE1 strain, isolated from Copahue volcanic area in Neuquen Argentina.</title>
        <authorList>
            <person name="Urbieta M.S."/>
            <person name="Rascovan N."/>
            <person name="Castro C."/>
            <person name="Revale S."/>
            <person name="Giaveno M.A."/>
            <person name="Vazquez M.P."/>
            <person name="Donati E.R."/>
        </authorList>
    </citation>
    <scope>NUCLEOTIDE SEQUENCE [LARGE SCALE GENOMIC DNA]</scope>
    <source>
        <strain evidence="3 4">ALE1</strain>
    </source>
</reference>
<accession>A0A031LS36</accession>
<dbReference type="AlphaFoldDB" id="A0A031LS36"/>
<organism evidence="3 4">
    <name type="scientific">Candidatus Acidianus copahuensis</name>
    <dbReference type="NCBI Taxonomy" id="1160895"/>
    <lineage>
        <taxon>Archaea</taxon>
        <taxon>Thermoproteota</taxon>
        <taxon>Thermoprotei</taxon>
        <taxon>Sulfolobales</taxon>
        <taxon>Sulfolobaceae</taxon>
        <taxon>Acidianus</taxon>
    </lineage>
</organism>
<dbReference type="Pfam" id="PF03787">
    <property type="entry name" value="RAMPs"/>
    <property type="match status" value="1"/>
</dbReference>
<gene>
    <name evidence="3" type="ORF">CM19_04070</name>
</gene>
<dbReference type="RefSeq" id="WP_048099113.1">
    <property type="nucleotide sequence ID" value="NZ_JFZT01000021.1"/>
</dbReference>
<dbReference type="Proteomes" id="UP000024332">
    <property type="component" value="Unassembled WGS sequence"/>
</dbReference>
<feature type="domain" description="CRISPR type III-associated protein" evidence="2">
    <location>
        <begin position="82"/>
        <end position="229"/>
    </location>
</feature>
<keyword evidence="4" id="KW-1185">Reference proteome</keyword>
<dbReference type="GO" id="GO:0051607">
    <property type="term" value="P:defense response to virus"/>
    <property type="evidence" value="ECO:0007669"/>
    <property type="project" value="UniProtKB-KW"/>
</dbReference>